<reference evidence="1" key="1">
    <citation type="journal article" date="2014" name="Front. Microbiol.">
        <title>High frequency of phylogenetically diverse reductive dehalogenase-homologous genes in deep subseafloor sedimentary metagenomes.</title>
        <authorList>
            <person name="Kawai M."/>
            <person name="Futagami T."/>
            <person name="Toyoda A."/>
            <person name="Takaki Y."/>
            <person name="Nishi S."/>
            <person name="Hori S."/>
            <person name="Arai W."/>
            <person name="Tsubouchi T."/>
            <person name="Morono Y."/>
            <person name="Uchiyama I."/>
            <person name="Ito T."/>
            <person name="Fujiyama A."/>
            <person name="Inagaki F."/>
            <person name="Takami H."/>
        </authorList>
    </citation>
    <scope>NUCLEOTIDE SEQUENCE</scope>
    <source>
        <strain evidence="1">Expedition CK06-06</strain>
    </source>
</reference>
<gene>
    <name evidence="1" type="ORF">S01H1_81837</name>
</gene>
<feature type="non-terminal residue" evidence="1">
    <location>
        <position position="1"/>
    </location>
</feature>
<dbReference type="EMBL" id="BARS01055430">
    <property type="protein sequence ID" value="GAG45591.1"/>
    <property type="molecule type" value="Genomic_DNA"/>
</dbReference>
<proteinExistence type="predicted"/>
<evidence type="ECO:0000313" key="1">
    <source>
        <dbReference type="EMBL" id="GAG45591.1"/>
    </source>
</evidence>
<comment type="caution">
    <text evidence="1">The sequence shown here is derived from an EMBL/GenBank/DDBJ whole genome shotgun (WGS) entry which is preliminary data.</text>
</comment>
<name>X0ZB23_9ZZZZ</name>
<sequence length="196" mass="23281">FWDHSYLVLNPNIDEDSIVKLGDKVNYQMISLNKSLDIDIVIKLNKKSWDYGAILENIPITIKQFRSLLTRINSLQNRWFIISKNIIGDLGELLEGDLSYLPWNWDGLCINPNIEPYLIEKFKNKLDRNKYNLISGNLFSHDKNYDGHLEYNDKAQKLAHKILSILKEELMIRTWRPDRFERWCLDIEDQKELNLN</sequence>
<accession>X0ZB23</accession>
<organism evidence="1">
    <name type="scientific">marine sediment metagenome</name>
    <dbReference type="NCBI Taxonomy" id="412755"/>
    <lineage>
        <taxon>unclassified sequences</taxon>
        <taxon>metagenomes</taxon>
        <taxon>ecological metagenomes</taxon>
    </lineage>
</organism>
<dbReference type="AlphaFoldDB" id="X0ZB23"/>
<protein>
    <submittedName>
        <fullName evidence="1">Uncharacterized protein</fullName>
    </submittedName>
</protein>